<evidence type="ECO:0000313" key="8">
    <source>
        <dbReference type="Proteomes" id="UP000034108"/>
    </source>
</evidence>
<dbReference type="Proteomes" id="UP000034108">
    <property type="component" value="Unassembled WGS sequence"/>
</dbReference>
<proteinExistence type="inferred from homology"/>
<sequence>MKFTNMSRIGKQPINLPAGVSAELKVGFIAIKGPKGALEIKLHPHVTVVQEGADLKVTVLNPEETNDRALWGLFGSLIQNMVEGVTKGFEKKLEMSGIGFKAEVKGKNLVLNIGFSHQVNFAVPAGVEITMEKDVIVVKGIDKGLVGETAARIRALKKPEPYQGKGIKYAGEIIRRKAGKAATKAAS</sequence>
<feature type="domain" description="Large ribosomal subunit protein uL6 alpha-beta" evidence="6">
    <location>
        <begin position="97"/>
        <end position="169"/>
    </location>
</feature>
<keyword evidence="3 5" id="KW-0699">rRNA-binding</keyword>
<protein>
    <recommendedName>
        <fullName evidence="3">Large ribosomal subunit protein uL6</fullName>
    </recommendedName>
</protein>
<keyword evidence="3 5" id="KW-0694">RNA-binding</keyword>
<dbReference type="PIRSF" id="PIRSF002162">
    <property type="entry name" value="Ribosomal_L6"/>
    <property type="match status" value="1"/>
</dbReference>
<comment type="similarity">
    <text evidence="3 4">Belongs to the universal ribosomal protein uL6 family.</text>
</comment>
<evidence type="ECO:0000256" key="1">
    <source>
        <dbReference type="ARBA" id="ARBA00022980"/>
    </source>
</evidence>
<dbReference type="EMBL" id="LCAV01000006">
    <property type="protein sequence ID" value="KKR99457.1"/>
    <property type="molecule type" value="Genomic_DNA"/>
</dbReference>
<comment type="caution">
    <text evidence="7">The sequence shown here is derived from an EMBL/GenBank/DDBJ whole genome shotgun (WGS) entry which is preliminary data.</text>
</comment>
<keyword evidence="1 3" id="KW-0689">Ribosomal protein</keyword>
<dbReference type="PRINTS" id="PR00059">
    <property type="entry name" value="RIBOSOMALL6"/>
</dbReference>
<name>A0A0G0YGG8_9BACT</name>
<dbReference type="InterPro" id="IPR019906">
    <property type="entry name" value="Ribosomal_uL6_bac-type"/>
</dbReference>
<accession>A0A0G0YGG8</accession>
<organism evidence="7 8">
    <name type="scientific">Candidatus Magasanikbacteria bacterium GW2011_GWC2_41_17</name>
    <dbReference type="NCBI Taxonomy" id="1619048"/>
    <lineage>
        <taxon>Bacteria</taxon>
        <taxon>Candidatus Magasanikiibacteriota</taxon>
    </lineage>
</organism>
<dbReference type="Pfam" id="PF00347">
    <property type="entry name" value="Ribosomal_L6"/>
    <property type="match status" value="2"/>
</dbReference>
<evidence type="ECO:0000259" key="6">
    <source>
        <dbReference type="Pfam" id="PF00347"/>
    </source>
</evidence>
<dbReference type="AlphaFoldDB" id="A0A0G0YGG8"/>
<dbReference type="InterPro" id="IPR020040">
    <property type="entry name" value="Ribosomal_uL6_a/b-dom"/>
</dbReference>
<dbReference type="NCBIfam" id="TIGR03654">
    <property type="entry name" value="L6_bact"/>
    <property type="match status" value="1"/>
</dbReference>
<dbReference type="InterPro" id="IPR036789">
    <property type="entry name" value="Ribosomal_uL6-like_a/b-dom_sf"/>
</dbReference>
<dbReference type="SUPFAM" id="SSF56053">
    <property type="entry name" value="Ribosomal protein L6"/>
    <property type="match status" value="2"/>
</dbReference>
<evidence type="ECO:0000256" key="4">
    <source>
        <dbReference type="RuleBase" id="RU003869"/>
    </source>
</evidence>
<dbReference type="HAMAP" id="MF_01365_B">
    <property type="entry name" value="Ribosomal_uL6_B"/>
    <property type="match status" value="1"/>
</dbReference>
<dbReference type="PANTHER" id="PTHR11655:SF14">
    <property type="entry name" value="LARGE RIBOSOMAL SUBUNIT PROTEIN UL6M"/>
    <property type="match status" value="1"/>
</dbReference>
<comment type="function">
    <text evidence="3 5">This protein binds to the 23S rRNA, and is important in its secondary structure. It is located near the subunit interface in the base of the L7/L12 stalk, and near the tRNA binding site of the peptidyltransferase center.</text>
</comment>
<feature type="domain" description="Large ribosomal subunit protein uL6 alpha-beta" evidence="6">
    <location>
        <begin position="17"/>
        <end position="88"/>
    </location>
</feature>
<dbReference type="GO" id="GO:0002181">
    <property type="term" value="P:cytoplasmic translation"/>
    <property type="evidence" value="ECO:0007669"/>
    <property type="project" value="TreeGrafter"/>
</dbReference>
<dbReference type="STRING" id="1619048.UU49_C0006G0013"/>
<evidence type="ECO:0000313" key="7">
    <source>
        <dbReference type="EMBL" id="KKR99457.1"/>
    </source>
</evidence>
<dbReference type="InterPro" id="IPR000702">
    <property type="entry name" value="Ribosomal_uL6-like"/>
</dbReference>
<reference evidence="7 8" key="1">
    <citation type="journal article" date="2015" name="Nature">
        <title>rRNA introns, odd ribosomes, and small enigmatic genomes across a large radiation of phyla.</title>
        <authorList>
            <person name="Brown C.T."/>
            <person name="Hug L.A."/>
            <person name="Thomas B.C."/>
            <person name="Sharon I."/>
            <person name="Castelle C.J."/>
            <person name="Singh A."/>
            <person name="Wilkins M.J."/>
            <person name="Williams K.H."/>
            <person name="Banfield J.F."/>
        </authorList>
    </citation>
    <scope>NUCLEOTIDE SEQUENCE [LARGE SCALE GENOMIC DNA]</scope>
</reference>
<evidence type="ECO:0000256" key="3">
    <source>
        <dbReference type="HAMAP-Rule" id="MF_01365"/>
    </source>
</evidence>
<dbReference type="PANTHER" id="PTHR11655">
    <property type="entry name" value="60S/50S RIBOSOMAL PROTEIN L6/L9"/>
    <property type="match status" value="1"/>
</dbReference>
<dbReference type="PATRIC" id="fig|1619048.3.peg.267"/>
<evidence type="ECO:0000256" key="5">
    <source>
        <dbReference type="RuleBase" id="RU003870"/>
    </source>
</evidence>
<keyword evidence="2 3" id="KW-0687">Ribonucleoprotein</keyword>
<comment type="subunit">
    <text evidence="3">Part of the 50S ribosomal subunit.</text>
</comment>
<dbReference type="GO" id="GO:0019843">
    <property type="term" value="F:rRNA binding"/>
    <property type="evidence" value="ECO:0007669"/>
    <property type="project" value="UniProtKB-UniRule"/>
</dbReference>
<dbReference type="GO" id="GO:0003735">
    <property type="term" value="F:structural constituent of ribosome"/>
    <property type="evidence" value="ECO:0007669"/>
    <property type="project" value="UniProtKB-UniRule"/>
</dbReference>
<dbReference type="GO" id="GO:0022625">
    <property type="term" value="C:cytosolic large ribosomal subunit"/>
    <property type="evidence" value="ECO:0007669"/>
    <property type="project" value="UniProtKB-UniRule"/>
</dbReference>
<dbReference type="Gene3D" id="3.90.930.12">
    <property type="entry name" value="Ribosomal protein L6, alpha-beta domain"/>
    <property type="match status" value="2"/>
</dbReference>
<gene>
    <name evidence="3" type="primary">rplF</name>
    <name evidence="7" type="ORF">UU49_C0006G0013</name>
</gene>
<evidence type="ECO:0000256" key="2">
    <source>
        <dbReference type="ARBA" id="ARBA00023274"/>
    </source>
</evidence>